<accession>A0A167MJ74</accession>
<dbReference type="AlphaFoldDB" id="A0A167MJ74"/>
<sequence>MKNNLSIREMSLSDLSEAKLIIEDNNMFPSELLNEMSTPFFSHTSEEKWFVVESSDKQVIAIAYCSPERMTEGTWNLLLIAVLPSHQGHGVGRLLIEHVESALVQKQARIMLVETSGLPEYERTRKFYPQCGYTPVAVIPEYYGQEDDKIVFWKSLM</sequence>
<keyword evidence="1" id="KW-0808">Transferase</keyword>
<organism evidence="4 5">
    <name type="scientific">Pseudoalteromonas luteoviolacea CPMOR-1</name>
    <dbReference type="NCBI Taxonomy" id="1365248"/>
    <lineage>
        <taxon>Bacteria</taxon>
        <taxon>Pseudomonadati</taxon>
        <taxon>Pseudomonadota</taxon>
        <taxon>Gammaproteobacteria</taxon>
        <taxon>Alteromonadales</taxon>
        <taxon>Pseudoalteromonadaceae</taxon>
        <taxon>Pseudoalteromonas</taxon>
    </lineage>
</organism>
<dbReference type="InterPro" id="IPR000182">
    <property type="entry name" value="GNAT_dom"/>
</dbReference>
<dbReference type="PROSITE" id="PS51186">
    <property type="entry name" value="GNAT"/>
    <property type="match status" value="1"/>
</dbReference>
<dbReference type="EMBL" id="AUYC01000012">
    <property type="protein sequence ID" value="KZN66497.1"/>
    <property type="molecule type" value="Genomic_DNA"/>
</dbReference>
<keyword evidence="2" id="KW-0012">Acyltransferase</keyword>
<dbReference type="Proteomes" id="UP000076486">
    <property type="component" value="Unassembled WGS sequence"/>
</dbReference>
<dbReference type="PATRIC" id="fig|1365248.3.peg.466"/>
<dbReference type="PANTHER" id="PTHR43420">
    <property type="entry name" value="ACETYLTRANSFERASE"/>
    <property type="match status" value="1"/>
</dbReference>
<dbReference type="CDD" id="cd04301">
    <property type="entry name" value="NAT_SF"/>
    <property type="match status" value="1"/>
</dbReference>
<evidence type="ECO:0000256" key="2">
    <source>
        <dbReference type="ARBA" id="ARBA00023315"/>
    </source>
</evidence>
<dbReference type="Pfam" id="PF13508">
    <property type="entry name" value="Acetyltransf_7"/>
    <property type="match status" value="1"/>
</dbReference>
<dbReference type="SUPFAM" id="SSF55729">
    <property type="entry name" value="Acyl-CoA N-acyltransferases (Nat)"/>
    <property type="match status" value="1"/>
</dbReference>
<proteinExistence type="predicted"/>
<comment type="caution">
    <text evidence="4">The sequence shown here is derived from an EMBL/GenBank/DDBJ whole genome shotgun (WGS) entry which is preliminary data.</text>
</comment>
<dbReference type="InterPro" id="IPR016181">
    <property type="entry name" value="Acyl_CoA_acyltransferase"/>
</dbReference>
<feature type="domain" description="N-acetyltransferase" evidence="3">
    <location>
        <begin position="5"/>
        <end position="157"/>
    </location>
</feature>
<reference evidence="4 5" key="1">
    <citation type="submission" date="2013-07" db="EMBL/GenBank/DDBJ databases">
        <title>Comparative Genomic and Metabolomic Analysis of Twelve Strains of Pseudoalteromonas luteoviolacea.</title>
        <authorList>
            <person name="Vynne N.G."/>
            <person name="Mansson M."/>
            <person name="Gram L."/>
        </authorList>
    </citation>
    <scope>NUCLEOTIDE SEQUENCE [LARGE SCALE GENOMIC DNA]</scope>
    <source>
        <strain evidence="4 5">CPMOR-1</strain>
    </source>
</reference>
<evidence type="ECO:0000259" key="3">
    <source>
        <dbReference type="PROSITE" id="PS51186"/>
    </source>
</evidence>
<evidence type="ECO:0000313" key="5">
    <source>
        <dbReference type="Proteomes" id="UP000076486"/>
    </source>
</evidence>
<gene>
    <name evidence="4" type="ORF">N473_08890</name>
</gene>
<dbReference type="PANTHER" id="PTHR43420:SF44">
    <property type="entry name" value="ACETYLTRANSFERASE YPEA"/>
    <property type="match status" value="1"/>
</dbReference>
<dbReference type="InterPro" id="IPR050680">
    <property type="entry name" value="YpeA/RimI_acetyltransf"/>
</dbReference>
<protein>
    <recommendedName>
        <fullName evidence="3">N-acetyltransferase domain-containing protein</fullName>
    </recommendedName>
</protein>
<evidence type="ECO:0000313" key="4">
    <source>
        <dbReference type="EMBL" id="KZN66497.1"/>
    </source>
</evidence>
<dbReference type="Gene3D" id="3.40.630.30">
    <property type="match status" value="1"/>
</dbReference>
<name>A0A167MJ74_9GAMM</name>
<dbReference type="GO" id="GO:0016747">
    <property type="term" value="F:acyltransferase activity, transferring groups other than amino-acyl groups"/>
    <property type="evidence" value="ECO:0007669"/>
    <property type="project" value="InterPro"/>
</dbReference>
<evidence type="ECO:0000256" key="1">
    <source>
        <dbReference type="ARBA" id="ARBA00022679"/>
    </source>
</evidence>